<evidence type="ECO:0000313" key="2">
    <source>
        <dbReference type="Proteomes" id="UP001056778"/>
    </source>
</evidence>
<sequence>MVFQEEADFLEQLMGATSPLEPESLIIVRMFIEKDFILHTLMQAICDSSIKFTHVYVGEAGSIHDACLFRRSDLHPQINNLSPNQRLIGDAAYPLSTKVMTPFKDNDHLTDTERLYNTHHAKSRVVIEQAFGLLKGRFRRLKLMENVKLEFIPQLVMAACVLHNFCCSHGEEVQ</sequence>
<protein>
    <submittedName>
        <fullName evidence="1">Uncharacterized protein</fullName>
    </submittedName>
</protein>
<evidence type="ECO:0000313" key="1">
    <source>
        <dbReference type="EMBL" id="KAI4466225.1"/>
    </source>
</evidence>
<dbReference type="EMBL" id="CM043017">
    <property type="protein sequence ID" value="KAI4466225.1"/>
    <property type="molecule type" value="Genomic_DNA"/>
</dbReference>
<keyword evidence="2" id="KW-1185">Reference proteome</keyword>
<organism evidence="1 2">
    <name type="scientific">Holotrichia oblita</name>
    <name type="common">Chafer beetle</name>
    <dbReference type="NCBI Taxonomy" id="644536"/>
    <lineage>
        <taxon>Eukaryota</taxon>
        <taxon>Metazoa</taxon>
        <taxon>Ecdysozoa</taxon>
        <taxon>Arthropoda</taxon>
        <taxon>Hexapoda</taxon>
        <taxon>Insecta</taxon>
        <taxon>Pterygota</taxon>
        <taxon>Neoptera</taxon>
        <taxon>Endopterygota</taxon>
        <taxon>Coleoptera</taxon>
        <taxon>Polyphaga</taxon>
        <taxon>Scarabaeiformia</taxon>
        <taxon>Scarabaeidae</taxon>
        <taxon>Melolonthinae</taxon>
        <taxon>Holotrichia</taxon>
    </lineage>
</organism>
<gene>
    <name evidence="1" type="ORF">MML48_3g00014803</name>
</gene>
<name>A0ACB9THR9_HOLOL</name>
<comment type="caution">
    <text evidence="1">The sequence shown here is derived from an EMBL/GenBank/DDBJ whole genome shotgun (WGS) entry which is preliminary data.</text>
</comment>
<proteinExistence type="predicted"/>
<dbReference type="Proteomes" id="UP001056778">
    <property type="component" value="Chromosome 3"/>
</dbReference>
<reference evidence="1" key="1">
    <citation type="submission" date="2022-04" db="EMBL/GenBank/DDBJ databases">
        <title>Chromosome-scale genome assembly of Holotrichia oblita Faldermann.</title>
        <authorList>
            <person name="Rongchong L."/>
        </authorList>
    </citation>
    <scope>NUCLEOTIDE SEQUENCE</scope>
    <source>
        <strain evidence="1">81SQS9</strain>
    </source>
</reference>
<accession>A0ACB9THR9</accession>